<dbReference type="FlyBase" id="FBgn0069056">
    <property type="gene designation" value="CG33226"/>
</dbReference>
<reference evidence="13 16" key="5">
    <citation type="journal article" date="2002" name="Genome Biol.">
        <title>Heterochromatic sequences in a Drosophila whole-genome shotgun assembly.</title>
        <authorList>
            <person name="Hoskins R.A."/>
            <person name="Smith C.D."/>
            <person name="Carlson J.W."/>
            <person name="Carvalho A.B."/>
            <person name="Halpern A."/>
            <person name="Kaminker J.S."/>
            <person name="Kennedy C."/>
            <person name="Mungall C.J."/>
            <person name="Sullivan B.A."/>
            <person name="Sutton G.G."/>
            <person name="Yasuhara J.C."/>
            <person name="Wakimoto B.T."/>
            <person name="Myers E.W."/>
            <person name="Celniker S.E."/>
            <person name="Rubin G.M."/>
            <person name="Karpen G.H."/>
        </authorList>
    </citation>
    <scope>NUCLEOTIDE SEQUENCE [LARGE SCALE GENOMIC DNA]</scope>
    <source>
        <strain evidence="16">Berkeley</strain>
    </source>
</reference>
<keyword evidence="16" id="KW-1185">Reference proteome</keyword>
<dbReference type="Gene3D" id="2.40.10.10">
    <property type="entry name" value="Trypsin-like serine proteases"/>
    <property type="match status" value="2"/>
</dbReference>
<evidence type="ECO:0000256" key="4">
    <source>
        <dbReference type="ARBA" id="ARBA00022729"/>
    </source>
</evidence>
<dbReference type="Pfam" id="PF00089">
    <property type="entry name" value="Trypsin"/>
    <property type="match status" value="1"/>
</dbReference>
<reference evidence="13 16" key="9">
    <citation type="journal article" date="2007" name="Science">
        <title>Sequence finishing and mapping of Drosophila melanogaster heterochromatin.</title>
        <authorList>
            <person name="Hoskins R.A."/>
            <person name="Carlson J.W."/>
            <person name="Kennedy C."/>
            <person name="Acevedo D."/>
            <person name="Evans-Holm M."/>
            <person name="Frise E."/>
            <person name="Wan K.H."/>
            <person name="Park S."/>
            <person name="Mendez-Lago M."/>
            <person name="Rossi F."/>
            <person name="Villasante A."/>
            <person name="Dimitri P."/>
            <person name="Karpen G.H."/>
            <person name="Celniker S.E."/>
        </authorList>
    </citation>
    <scope>NUCLEOTIDE SEQUENCE [LARGE SCALE GENOMIC DNA]</scope>
    <source>
        <strain evidence="16">Berkeley</strain>
    </source>
</reference>
<evidence type="ECO:0000256" key="8">
    <source>
        <dbReference type="ARBA" id="ARBA00023157"/>
    </source>
</evidence>
<evidence type="ECO:0000313" key="16">
    <source>
        <dbReference type="Proteomes" id="UP000000803"/>
    </source>
</evidence>
<dbReference type="PROSITE" id="PS50240">
    <property type="entry name" value="TRYPSIN_DOM"/>
    <property type="match status" value="1"/>
</dbReference>
<evidence type="ECO:0000256" key="5">
    <source>
        <dbReference type="ARBA" id="ARBA00022801"/>
    </source>
</evidence>
<dbReference type="PRINTS" id="PR00722">
    <property type="entry name" value="CHYMOTRYPSIN"/>
</dbReference>
<reference evidence="13" key="15">
    <citation type="submission" date="2020-05" db="EMBL/GenBank/DDBJ databases">
        <title>Drosophila melanogaster release 4 sequence.</title>
        <authorList>
            <consortium name="Berkeley Drosophila Genome Project"/>
            <person name="Celniker S."/>
            <person name="Carlson J."/>
            <person name="Wan K."/>
            <person name="Pfeiffer B."/>
            <person name="Frise E."/>
            <person name="George R."/>
            <person name="Hoskins R."/>
            <person name="Stapleton M."/>
            <person name="Pacleb J."/>
            <person name="Park S."/>
            <person name="Svirskas R."/>
            <person name="Smith E."/>
            <person name="Yu C."/>
            <person name="Rubin G."/>
        </authorList>
    </citation>
    <scope>NUCLEOTIDE SEQUENCE</scope>
</reference>
<comment type="subcellular location">
    <subcellularLocation>
        <location evidence="1">Secreted</location>
    </subcellularLocation>
</comment>
<dbReference type="OMA" id="WPHICAG"/>
<dbReference type="BioGRID-ORCS" id="2768859">
    <property type="hits" value="0 hits in 1 CRISPR screen"/>
</dbReference>
<dbReference type="FunCoup" id="Q7KVM8">
    <property type="interactions" value="15"/>
</dbReference>
<evidence type="ECO:0000256" key="10">
    <source>
        <dbReference type="RuleBase" id="RU363034"/>
    </source>
</evidence>
<dbReference type="SMR" id="Q7KVM8"/>
<feature type="signal peptide" evidence="11">
    <location>
        <begin position="1"/>
        <end position="28"/>
    </location>
</feature>
<reference evidence="13" key="12">
    <citation type="journal article" date="2015" name="G3 (Bethesda)">
        <title>Gene Model Annotations for Drosophila melanogaster: The Rule-Benders.</title>
        <authorList>
            <consortium name="FlyBase Consortium"/>
            <person name="Crosby M.A."/>
            <person name="Gramates L.S."/>
            <person name="Dos Santos G."/>
            <person name="Matthews B.B."/>
            <person name="St Pierre S.E."/>
            <person name="Zhou P."/>
            <person name="Schroeder A.J."/>
            <person name="Falls K."/>
            <person name="Emmert D.B."/>
            <person name="Russo S.M."/>
            <person name="Gelbart W.M."/>
            <person name="null"/>
        </authorList>
    </citation>
    <scope>NUCLEOTIDE SEQUENCE</scope>
</reference>
<sequence>MAHSLIEFKMKWLLVCFILALRSYESLGQDLLDPNCVQTPVGVREQILGGHNADIKLHPWMVQILQRGYHFCGGSLISSLFVLTAAHCHSRYRLKVRFGRYSGITPRYLCSSQYCSPFGPEIDVKRIFLHSSYRDYHNYDIALFLLAKPVRYNVQTRPICVLQTSNKDKLRQFLNYVAMFNVTGWGKTESQLTSTILQTTSLFHLDRKFCAQIFDRKIGWPHICAGHSQSSTCTGDSGGPLSAELTFSGVKRTVLFGIISYGAPNCREVTVFTNVLRYSNWIRDIVHNFTPS</sequence>
<feature type="chain" id="PRO_5015098815" evidence="11">
    <location>
        <begin position="29"/>
        <end position="292"/>
    </location>
</feature>
<dbReference type="GO" id="GO:0005615">
    <property type="term" value="C:extracellular space"/>
    <property type="evidence" value="ECO:0000318"/>
    <property type="project" value="GO_Central"/>
</dbReference>
<dbReference type="AGR" id="FB:FBgn0069056"/>
<evidence type="ECO:0000256" key="2">
    <source>
        <dbReference type="ARBA" id="ARBA00022525"/>
    </source>
</evidence>
<dbReference type="CDD" id="cd00190">
    <property type="entry name" value="Tryp_SPc"/>
    <property type="match status" value="1"/>
</dbReference>
<evidence type="ECO:0000259" key="12">
    <source>
        <dbReference type="PROSITE" id="PS50240"/>
    </source>
</evidence>
<reference evidence="13 16" key="3">
    <citation type="journal article" date="2002" name="Genome Biol.">
        <title>Annotation of the Drosophila melanogaster euchromatic genome: a systematic review.</title>
        <authorList>
            <person name="Misra S."/>
            <person name="Crosby M.A."/>
            <person name="Mungall C.J."/>
            <person name="Matthews B.B."/>
            <person name="Campbell K.S."/>
            <person name="Hradecky P."/>
            <person name="Huang Y."/>
            <person name="Kaminker J.S."/>
            <person name="Millburn G.H."/>
            <person name="Prochnik S.E."/>
            <person name="Smith C.D."/>
            <person name="Tupy J.L."/>
            <person name="Whitfied E.J."/>
            <person name="Bayraktaroglu L."/>
            <person name="Berman B.P."/>
            <person name="Bettencourt B.R."/>
            <person name="Celniker S.E."/>
            <person name="de Grey A.D."/>
            <person name="Drysdale R.A."/>
            <person name="Harris N.L."/>
            <person name="Richter J."/>
            <person name="Russo S."/>
            <person name="Schroeder A.J."/>
            <person name="Shu S.Q."/>
            <person name="Stapleton M."/>
            <person name="Yamada C."/>
            <person name="Ashburner M."/>
            <person name="Gelbart W.M."/>
            <person name="Rubin G.M."/>
            <person name="Lewis S.E."/>
        </authorList>
    </citation>
    <scope>GENOME REANNOTATION</scope>
    <source>
        <strain evidence="16">Berkeley</strain>
    </source>
</reference>
<reference evidence="14" key="10">
    <citation type="submission" date="2010-04" db="EMBL/GenBank/DDBJ databases">
        <authorList>
            <person name="Carlson J."/>
            <person name="Booth B."/>
            <person name="Frise E."/>
            <person name="Park S."/>
            <person name="Wan K."/>
            <person name="Yu C."/>
            <person name="Celniker S."/>
        </authorList>
    </citation>
    <scope>NUCLEOTIDE SEQUENCE</scope>
</reference>
<reference evidence="13" key="13">
    <citation type="journal article" date="2015" name="Genome Res.">
        <title>The Release 6 reference sequence of the Drosophila melanogaster genome.</title>
        <authorList>
            <person name="Hoskins R.A."/>
            <person name="Carlson J.W."/>
            <person name="Wan K.H."/>
            <person name="Park S."/>
            <person name="Mendez I."/>
            <person name="Galle S.E."/>
            <person name="Booth B.W."/>
            <person name="Pfeiffer B.D."/>
            <person name="George R.A."/>
            <person name="Svirskas R."/>
            <person name="Krzywinski M."/>
            <person name="Schein J."/>
            <person name="Accardo M.C."/>
            <person name="Damia E."/>
            <person name="Messina G."/>
            <person name="Mendez-Lago M."/>
            <person name="de Pablos B."/>
            <person name="Demakova O.V."/>
            <person name="Andreyeva E.N."/>
            <person name="Boldyreva L.V."/>
            <person name="Marra M."/>
            <person name="Carvalho A.B."/>
            <person name="Dimitri P."/>
            <person name="Villasante A."/>
            <person name="Zhimulev I.F."/>
            <person name="Rubin G.M."/>
            <person name="Karpen G.H."/>
            <person name="Celniker S.E."/>
        </authorList>
    </citation>
    <scope>NUCLEOTIDE SEQUENCE</scope>
</reference>
<dbReference type="Proteomes" id="UP000000803">
    <property type="component" value="Chromosome 2R"/>
</dbReference>
<proteinExistence type="evidence at transcript level"/>
<keyword evidence="7" id="KW-0865">Zymogen</keyword>
<dbReference type="EMBL" id="BT124809">
    <property type="protein sequence ID" value="ADF87904.1"/>
    <property type="molecule type" value="mRNA"/>
</dbReference>
<dbReference type="PROSITE" id="PS00135">
    <property type="entry name" value="TRYPSIN_SER"/>
    <property type="match status" value="1"/>
</dbReference>
<dbReference type="SUPFAM" id="SSF50494">
    <property type="entry name" value="Trypsin-like serine proteases"/>
    <property type="match status" value="1"/>
</dbReference>
<reference evidence="13 16" key="4">
    <citation type="journal article" date="2002" name="Genome Biol.">
        <title>The transposable elements of the Drosophila melanogaster euchromatin: a genomics perspective.</title>
        <authorList>
            <person name="Kaminker J.S."/>
            <person name="Bergman C.M."/>
            <person name="Kronmiller B."/>
            <person name="Carlson J."/>
            <person name="Svirskas R."/>
            <person name="Patel S."/>
            <person name="Frise E."/>
            <person name="Wheeler D.A."/>
            <person name="Lewis S.E."/>
            <person name="Rubin G.M."/>
            <person name="Ashburner M."/>
            <person name="Celniker S.E."/>
        </authorList>
    </citation>
    <scope>NUCLEOTIDE SEQUENCE [LARGE SCALE GENOMIC DNA]</scope>
    <source>
        <strain evidence="16">Berkeley</strain>
    </source>
</reference>
<evidence type="ECO:0000256" key="7">
    <source>
        <dbReference type="ARBA" id="ARBA00023145"/>
    </source>
</evidence>
<reference evidence="13" key="14">
    <citation type="submission" date="2020-04" db="EMBL/GenBank/DDBJ databases">
        <authorList>
            <consortium name="FlyBase"/>
        </authorList>
    </citation>
    <scope>NUCLEOTIDE SEQUENCE</scope>
</reference>
<keyword evidence="2" id="KW-0964">Secreted</keyword>
<evidence type="ECO:0000256" key="9">
    <source>
        <dbReference type="ARBA" id="ARBA00024195"/>
    </source>
</evidence>
<dbReference type="RefSeq" id="NP_995917.3">
    <property type="nucleotide sequence ID" value="NM_206195.3"/>
</dbReference>
<evidence type="ECO:0000313" key="14">
    <source>
        <dbReference type="EMBL" id="ADF87904.1"/>
    </source>
</evidence>
<dbReference type="InterPro" id="IPR033116">
    <property type="entry name" value="TRYPSIN_SER"/>
</dbReference>
<dbReference type="KEGG" id="dme:Dmel_CG33226"/>
<evidence type="ECO:0000313" key="15">
    <source>
        <dbReference type="FlyBase" id="FBgn0069056"/>
    </source>
</evidence>
<reference evidence="13" key="7">
    <citation type="submission" date="2006-08" db="EMBL/GenBank/DDBJ databases">
        <authorList>
            <person name="Celniker S."/>
            <person name="Carlson J."/>
            <person name="Wan K."/>
            <person name="Frise E."/>
            <person name="Hoskins R."/>
            <person name="Park S."/>
            <person name="Svirskas R."/>
            <person name="Rubin G."/>
        </authorList>
    </citation>
    <scope>NUCLEOTIDE SEQUENCE</scope>
</reference>
<dbReference type="InterPro" id="IPR009003">
    <property type="entry name" value="Peptidase_S1_PA"/>
</dbReference>
<dbReference type="PANTHER" id="PTHR24256">
    <property type="entry name" value="TRYPTASE-RELATED"/>
    <property type="match status" value="1"/>
</dbReference>
<feature type="domain" description="Peptidase S1" evidence="12">
    <location>
        <begin position="47"/>
        <end position="287"/>
    </location>
</feature>
<accession>D5SHK8</accession>
<organism evidence="13 16">
    <name type="scientific">Drosophila melanogaster</name>
    <name type="common">Fruit fly</name>
    <dbReference type="NCBI Taxonomy" id="7227"/>
    <lineage>
        <taxon>Eukaryota</taxon>
        <taxon>Metazoa</taxon>
        <taxon>Ecdysozoa</taxon>
        <taxon>Arthropoda</taxon>
        <taxon>Hexapoda</taxon>
        <taxon>Insecta</taxon>
        <taxon>Pterygota</taxon>
        <taxon>Neoptera</taxon>
        <taxon>Endopterygota</taxon>
        <taxon>Diptera</taxon>
        <taxon>Brachycera</taxon>
        <taxon>Muscomorpha</taxon>
        <taxon>Ephydroidea</taxon>
        <taxon>Drosophilidae</taxon>
        <taxon>Drosophila</taxon>
        <taxon>Sophophora</taxon>
    </lineage>
</organism>
<evidence type="ECO:0000256" key="6">
    <source>
        <dbReference type="ARBA" id="ARBA00022825"/>
    </source>
</evidence>
<dbReference type="EMBL" id="AE013599">
    <property type="protein sequence ID" value="AAS64905.3"/>
    <property type="molecule type" value="Genomic_DNA"/>
</dbReference>
<dbReference type="InParanoid" id="Q7KVM8"/>
<comment type="similarity">
    <text evidence="9">Belongs to the peptidase S1 family. CLIP subfamily.</text>
</comment>
<keyword evidence="4 11" id="KW-0732">Signal</keyword>
<dbReference type="GO" id="GO:0006508">
    <property type="term" value="P:proteolysis"/>
    <property type="evidence" value="ECO:0000318"/>
    <property type="project" value="GO_Central"/>
</dbReference>
<reference evidence="13" key="11">
    <citation type="journal article" date="2015" name="G3 (Bethesda)">
        <title>Gene Model Annotations for Drosophila melanogaster: Impact of High-Throughput Data.</title>
        <authorList>
            <consortium name="FlyBase Consortium"/>
            <person name="Matthews B.B."/>
            <person name="Dos Santos G."/>
            <person name="Crosby M.A."/>
            <person name="Emmert D.B."/>
            <person name="St Pierre S.E."/>
            <person name="Gramates L.S."/>
            <person name="Zhou P."/>
            <person name="Schroeder A.J."/>
            <person name="Falls K."/>
            <person name="Strelets V."/>
            <person name="Russo S.M."/>
            <person name="Gelbart W.M."/>
            <person name="null"/>
        </authorList>
    </citation>
    <scope>NUCLEOTIDE SEQUENCE</scope>
</reference>
<dbReference type="eggNOG" id="KOG3627">
    <property type="taxonomic scope" value="Eukaryota"/>
</dbReference>
<dbReference type="AlphaFoldDB" id="Q7KVM8"/>
<dbReference type="FunFam" id="2.40.10.10:FF:000146">
    <property type="entry name" value="Serine protease 53"/>
    <property type="match status" value="1"/>
</dbReference>
<dbReference type="InterPro" id="IPR043504">
    <property type="entry name" value="Peptidase_S1_PA_chymotrypsin"/>
</dbReference>
<dbReference type="InterPro" id="IPR001254">
    <property type="entry name" value="Trypsin_dom"/>
</dbReference>
<dbReference type="HOGENOM" id="CLU_006842_0_3_1"/>
<dbReference type="OrthoDB" id="7846973at2759"/>
<dbReference type="SMART" id="SM00020">
    <property type="entry name" value="Tryp_SPc"/>
    <property type="match status" value="1"/>
</dbReference>
<dbReference type="VEuPathDB" id="VectorBase:FBgn0069056"/>
<evidence type="ECO:0000256" key="1">
    <source>
        <dbReference type="ARBA" id="ARBA00004613"/>
    </source>
</evidence>
<reference evidence="13 16" key="6">
    <citation type="journal article" date="2005" name="PLoS Comput. Biol.">
        <title>Combined evidence annotation of transposable elements in genome sequences.</title>
        <authorList>
            <person name="Quesneville H."/>
            <person name="Bergman C.M."/>
            <person name="Andrieu O."/>
            <person name="Autard D."/>
            <person name="Nouaud D."/>
            <person name="Ashburner M."/>
            <person name="Anxolabehere D."/>
        </authorList>
    </citation>
    <scope>NUCLEOTIDE SEQUENCE [LARGE SCALE GENOMIC DNA]</scope>
    <source>
        <strain evidence="16">Berkeley</strain>
    </source>
</reference>
<reference evidence="13 16" key="8">
    <citation type="journal article" date="2007" name="Science">
        <title>The Release 5.1 annotation of Drosophila melanogaster heterochromatin.</title>
        <authorList>
            <person name="Smith C.D."/>
            <person name="Shu S."/>
            <person name="Mungall C.J."/>
            <person name="Karpen G.H."/>
        </authorList>
    </citation>
    <scope>NUCLEOTIDE SEQUENCE [LARGE SCALE GENOMIC DNA]</scope>
    <source>
        <strain evidence="16">Berkeley</strain>
    </source>
</reference>
<keyword evidence="6 10" id="KW-0720">Serine protease</keyword>
<dbReference type="GO" id="GO:0004252">
    <property type="term" value="F:serine-type endopeptidase activity"/>
    <property type="evidence" value="ECO:0000255"/>
    <property type="project" value="FlyBase"/>
</dbReference>
<evidence type="ECO:0000256" key="11">
    <source>
        <dbReference type="SAM" id="SignalP"/>
    </source>
</evidence>
<reference evidence="13 16" key="2">
    <citation type="journal article" date="2002" name="Genome Biol.">
        <title>Finishing a whole-genome shotgun: release 3 of the Drosophila melanogaster euchromatic genome sequence.</title>
        <authorList>
            <person name="Celniker S.E."/>
            <person name="Wheeler D.A."/>
            <person name="Kronmiller B."/>
            <person name="Carlson J.W."/>
            <person name="Halpern A."/>
            <person name="Patel S."/>
            <person name="Adams M."/>
            <person name="Champe M."/>
            <person name="Dugan S.P."/>
            <person name="Frise E."/>
            <person name="Hodgson A."/>
            <person name="George R.A."/>
            <person name="Hoskins R.A."/>
            <person name="Laverty T."/>
            <person name="Muzny D.M."/>
            <person name="Nelson C.R."/>
            <person name="Pacleb J.M."/>
            <person name="Park S."/>
            <person name="Pfeiffer B.D."/>
            <person name="Richards S."/>
            <person name="Sodergren E.J."/>
            <person name="Svirskas R."/>
            <person name="Tabor P.E."/>
            <person name="Wan K."/>
            <person name="Stapleton M."/>
            <person name="Sutton G.G."/>
            <person name="Venter C."/>
            <person name="Weinstock G."/>
            <person name="Scherer S.E."/>
            <person name="Myers E.W."/>
            <person name="Gibbs R.A."/>
            <person name="Rubin G.M."/>
        </authorList>
    </citation>
    <scope>NUCLEOTIDE SEQUENCE [LARGE SCALE GENOMIC DNA]</scope>
    <source>
        <strain evidence="16">Berkeley</strain>
    </source>
</reference>
<dbReference type="UCSC" id="CG33226-RA">
    <property type="organism name" value="d. melanogaster"/>
</dbReference>
<protein>
    <submittedName>
        <fullName evidence="14">RT07665p</fullName>
    </submittedName>
</protein>
<dbReference type="PaxDb" id="7227-FBpp0300809"/>
<dbReference type="STRING" id="7227.FBpp0300809"/>
<reference evidence="13 16" key="1">
    <citation type="journal article" date="2000" name="Science">
        <title>The genome sequence of Drosophila melanogaster.</title>
        <authorList>
            <person name="Adams M.D."/>
            <person name="Celniker S.E."/>
            <person name="Holt R.A."/>
            <person name="Evans C.A."/>
            <person name="Gocayne J.D."/>
            <person name="Amanatides P.G."/>
            <person name="Scherer S.E."/>
            <person name="Li P.W."/>
            <person name="Hoskins R.A."/>
            <person name="Galle R.F."/>
            <person name="George R.A."/>
            <person name="Lewis S.E."/>
            <person name="Richards S."/>
            <person name="Ashburner M."/>
            <person name="Henderson S.N."/>
            <person name="Sutton G.G."/>
            <person name="Wortman J.R."/>
            <person name="Yandell M.D."/>
            <person name="Zhang Q."/>
            <person name="Chen L.X."/>
            <person name="Brandon R.C."/>
            <person name="Rogers Y.H."/>
            <person name="Blazej R.G."/>
            <person name="Champe M."/>
            <person name="Pfeiffer B.D."/>
            <person name="Wan K.H."/>
            <person name="Doyle C."/>
            <person name="Baxter E.G."/>
            <person name="Helt G."/>
            <person name="Nelson C.R."/>
            <person name="Gabor G.L."/>
            <person name="Abril J.F."/>
            <person name="Agbayani A."/>
            <person name="An H.J."/>
            <person name="Andrews-Pfannkoch C."/>
            <person name="Baldwin D."/>
            <person name="Ballew R.M."/>
            <person name="Basu A."/>
            <person name="Baxendale J."/>
            <person name="Bayraktaroglu L."/>
            <person name="Beasley E.M."/>
            <person name="Beeson K.Y."/>
            <person name="Benos P.V."/>
            <person name="Berman B.P."/>
            <person name="Bhandari D."/>
            <person name="Bolshakov S."/>
            <person name="Borkova D."/>
            <person name="Botchan M.R."/>
            <person name="Bouck J."/>
            <person name="Brokstein P."/>
            <person name="Brottier P."/>
            <person name="Burtis K.C."/>
            <person name="Busam D.A."/>
            <person name="Butler H."/>
            <person name="Cadieu E."/>
            <person name="Center A."/>
            <person name="Chandra I."/>
            <person name="Cherry J.M."/>
            <person name="Cawley S."/>
            <person name="Dahlke C."/>
            <person name="Davenport L.B."/>
            <person name="Davies P."/>
            <person name="de Pablos B."/>
            <person name="Delcher A."/>
            <person name="Deng Z."/>
            <person name="Mays A.D."/>
            <person name="Dew I."/>
            <person name="Dietz S.M."/>
            <person name="Dodson K."/>
            <person name="Doup L.E."/>
            <person name="Downes M."/>
            <person name="Dugan-Rocha S."/>
            <person name="Dunkov B.C."/>
            <person name="Dunn P."/>
            <person name="Durbin K.J."/>
            <person name="Evangelista C.C."/>
            <person name="Ferraz C."/>
            <person name="Ferriera S."/>
            <person name="Fleischmann W."/>
            <person name="Fosler C."/>
            <person name="Gabrielian A.E."/>
            <person name="Garg N.S."/>
            <person name="Gelbart W.M."/>
            <person name="Glasser K."/>
            <person name="Glodek A."/>
            <person name="Gong F."/>
            <person name="Gorrell J.H."/>
            <person name="Gu Z."/>
            <person name="Guan P."/>
            <person name="Harris M."/>
            <person name="Harris N.L."/>
            <person name="Harvey D."/>
            <person name="Heiman T.J."/>
            <person name="Hernandez J.R."/>
            <person name="Houck J."/>
            <person name="Hostin D."/>
            <person name="Houston K.A."/>
            <person name="Howland T.J."/>
            <person name="Wei M.H."/>
            <person name="Ibegwam C."/>
            <person name="Jalali M."/>
            <person name="Kalush F."/>
            <person name="Karpen G.H."/>
            <person name="Ke Z."/>
            <person name="Kennison J.A."/>
            <person name="Ketchum K.A."/>
            <person name="Kimmel B.E."/>
            <person name="Kodira C.D."/>
            <person name="Kraft C."/>
            <person name="Kravitz S."/>
            <person name="Kulp D."/>
            <person name="Lai Z."/>
            <person name="Lasko P."/>
            <person name="Lei Y."/>
            <person name="Levitsky A.A."/>
            <person name="Li J."/>
            <person name="Li Z."/>
            <person name="Liang Y."/>
            <person name="Lin X."/>
            <person name="Liu X."/>
            <person name="Mattei B."/>
            <person name="McIntosh T.C."/>
            <person name="McLeod M.P."/>
            <person name="McPherson D."/>
            <person name="Merkulov G."/>
            <person name="Milshina N.V."/>
            <person name="Mobarry C."/>
            <person name="Morris J."/>
            <person name="Moshrefi A."/>
            <person name="Mount S.M."/>
            <person name="Moy M."/>
            <person name="Murphy B."/>
            <person name="Murphy L."/>
            <person name="Muzny D.M."/>
            <person name="Nelson D.L."/>
            <person name="Nelson D.R."/>
            <person name="Nelson K.A."/>
            <person name="Nixon K."/>
            <person name="Nusskern D.R."/>
            <person name="Pacleb J.M."/>
            <person name="Palazzolo M."/>
            <person name="Pittman G.S."/>
            <person name="Pan S."/>
            <person name="Pollard J."/>
            <person name="Puri V."/>
            <person name="Reese M.G."/>
            <person name="Reinert K."/>
            <person name="Remington K."/>
            <person name="Saunders R.D."/>
            <person name="Scheeler F."/>
            <person name="Shen H."/>
            <person name="Shue B.C."/>
            <person name="Siden-Kiamos I."/>
            <person name="Simpson M."/>
            <person name="Skupski M.P."/>
            <person name="Smith T."/>
            <person name="Spier E."/>
            <person name="Spradling A.C."/>
            <person name="Stapleton M."/>
            <person name="Strong R."/>
            <person name="Sun E."/>
            <person name="Svirskas R."/>
            <person name="Tector C."/>
            <person name="Turner R."/>
            <person name="Venter E."/>
            <person name="Wang A.H."/>
            <person name="Wang X."/>
            <person name="Wang Z.Y."/>
            <person name="Wassarman D.A."/>
            <person name="Weinstock G.M."/>
            <person name="Weissenbach J."/>
            <person name="Williams S.M."/>
            <person name="WoodageT"/>
            <person name="Worley K.C."/>
            <person name="Wu D."/>
            <person name="Yang S."/>
            <person name="Yao Q.A."/>
            <person name="Ye J."/>
            <person name="Yeh R.F."/>
            <person name="Zaveri J.S."/>
            <person name="Zhan M."/>
            <person name="Zhang G."/>
            <person name="Zhao Q."/>
            <person name="Zheng L."/>
            <person name="Zheng X.H."/>
            <person name="Zhong F.N."/>
            <person name="Zhong W."/>
            <person name="Zhou X."/>
            <person name="Zhu S."/>
            <person name="Zhu X."/>
            <person name="Smith H.O."/>
            <person name="Gibbs R.A."/>
            <person name="Myers E.W."/>
            <person name="Rubin G.M."/>
            <person name="Venter J.C."/>
        </authorList>
    </citation>
    <scope>NUCLEOTIDE SEQUENCE [LARGE SCALE GENOMIC DNA]</scope>
    <source>
        <strain evidence="16">Berkeley</strain>
    </source>
</reference>
<accession>Q7KVM8</accession>
<dbReference type="InterPro" id="IPR001314">
    <property type="entry name" value="Peptidase_S1A"/>
</dbReference>
<dbReference type="GeneID" id="2768859"/>
<name>Q7KVM8_DROME</name>
<evidence type="ECO:0000256" key="3">
    <source>
        <dbReference type="ARBA" id="ARBA00022670"/>
    </source>
</evidence>
<keyword evidence="3 10" id="KW-0645">Protease</keyword>
<gene>
    <name evidence="13" type="primary">Dmel\CG33226</name>
    <name evidence="13" type="synonym">CG10450</name>
    <name evidence="14" type="synonym">CG33226-RA</name>
    <name evidence="13" type="synonym">SP243</name>
    <name evidence="13" type="synonym">SP37</name>
    <name evidence="13" type="synonym">SPH37</name>
    <name evidence="13 15" type="ORF">CG33226</name>
    <name evidence="13" type="ORF">Dmel_CG33226</name>
</gene>
<dbReference type="InterPro" id="IPR051487">
    <property type="entry name" value="Ser/Thr_Proteases_Immune/Dev"/>
</dbReference>
<dbReference type="Bgee" id="FBgn0069056">
    <property type="expression patterns" value="Expressed in fat body cell in arthropod fat body and 19 other cell types or tissues"/>
</dbReference>
<dbReference type="InterPro" id="IPR018114">
    <property type="entry name" value="TRYPSIN_HIS"/>
</dbReference>
<dbReference type="PROSITE" id="PS00134">
    <property type="entry name" value="TRYPSIN_HIS"/>
    <property type="match status" value="1"/>
</dbReference>
<keyword evidence="8" id="KW-1015">Disulfide bond</keyword>
<keyword evidence="5 10" id="KW-0378">Hydrolase</keyword>
<evidence type="ECO:0000313" key="13">
    <source>
        <dbReference type="EMBL" id="AAS64905.3"/>
    </source>
</evidence>